<reference evidence="1" key="1">
    <citation type="submission" date="2020-04" db="EMBL/GenBank/DDBJ databases">
        <authorList>
            <person name="Chiriac C."/>
            <person name="Salcher M."/>
            <person name="Ghai R."/>
            <person name="Kavagutti S V."/>
        </authorList>
    </citation>
    <scope>NUCLEOTIDE SEQUENCE</scope>
</reference>
<organism evidence="1">
    <name type="scientific">uncultured Caudovirales phage</name>
    <dbReference type="NCBI Taxonomy" id="2100421"/>
    <lineage>
        <taxon>Viruses</taxon>
        <taxon>Duplodnaviria</taxon>
        <taxon>Heunggongvirae</taxon>
        <taxon>Uroviricota</taxon>
        <taxon>Caudoviricetes</taxon>
        <taxon>Peduoviridae</taxon>
        <taxon>Maltschvirus</taxon>
        <taxon>Maltschvirus maltsch</taxon>
    </lineage>
</organism>
<proteinExistence type="predicted"/>
<name>A0A6J5NME6_9CAUD</name>
<evidence type="ECO:0000313" key="1">
    <source>
        <dbReference type="EMBL" id="CAB4158148.1"/>
    </source>
</evidence>
<protein>
    <submittedName>
        <fullName evidence="1">Uncharacterized protein</fullName>
    </submittedName>
</protein>
<gene>
    <name evidence="1" type="ORF">UFOVP695_28</name>
</gene>
<accession>A0A6J5NME6</accession>
<sequence length="426" mass="49639">MKKPITYFKLDENDITLFTDLLNNISDIQLMITFKPIIDIFLKEENKIKKYDVFTCIKDVSNLFINSLERNNEEIIDGIIQVELPSSYLISHFGNILRYQGVFKILESYGYILPSLNNGCQYMTKGFSKDGIGRSRCFLLNYKAVMSDPHLAFRHLNKSKLQLNFDDSTNPLMSKTLEECDMDYSKAIIEQFTLHSGNKIRLVSRIKEIINFSDRRWIKVSENTGRVFSSMSSLPKECRKHITLHNKSFVEIDVKNSQPSLLLGLMKESNVNVDKNFIKDVKNATIYSSFILLQGSFYKYDKKNKKMSIYINILKDKAAVKKEFFNSIFFDWKPQSSLNKKFKELYPNVWQFLKEYHSGPVELAGVLQKVESDIMNSIDIKVPFYSIFDAIYLRTSINDNITKVKMEIRKKYFEYTGIKVGVEISK</sequence>
<dbReference type="EMBL" id="LR796667">
    <property type="protein sequence ID" value="CAB4158148.1"/>
    <property type="molecule type" value="Genomic_DNA"/>
</dbReference>